<evidence type="ECO:0000256" key="8">
    <source>
        <dbReference type="ARBA" id="ARBA00022989"/>
    </source>
</evidence>
<dbReference type="Pfam" id="PF00005">
    <property type="entry name" value="ABC_tran"/>
    <property type="match status" value="1"/>
</dbReference>
<comment type="subcellular location">
    <subcellularLocation>
        <location evidence="1">Cell membrane</location>
        <topology evidence="1">Multi-pass membrane protein</topology>
    </subcellularLocation>
</comment>
<dbReference type="AlphaFoldDB" id="A0A7V8FKQ0"/>
<dbReference type="GO" id="GO:0005886">
    <property type="term" value="C:plasma membrane"/>
    <property type="evidence" value="ECO:0007669"/>
    <property type="project" value="UniProtKB-SubCell"/>
</dbReference>
<accession>A0A7V8FKQ0</accession>
<feature type="transmembrane region" description="Helical" evidence="11">
    <location>
        <begin position="62"/>
        <end position="81"/>
    </location>
</feature>
<dbReference type="PANTHER" id="PTHR43394">
    <property type="entry name" value="ATP-DEPENDENT PERMEASE MDL1, MITOCHONDRIAL"/>
    <property type="match status" value="1"/>
</dbReference>
<evidence type="ECO:0000256" key="7">
    <source>
        <dbReference type="ARBA" id="ARBA00022967"/>
    </source>
</evidence>
<evidence type="ECO:0000259" key="12">
    <source>
        <dbReference type="PROSITE" id="PS50893"/>
    </source>
</evidence>
<sequence length="600" mass="65942">MTALQYSFDVKRFLRDLKPHQAGLWVALVCSIISAGIEPIIPAMMAKLLDTSVANTAQGIRYPVWVIPLIIVGVFTLRAATNYVSSYVMTRSVQSMIADIRTRLFGRMLHAEPNLFERQPSSMLINTISLETQNAVGSLVNSVQTFVKEGLSLLAMVGFLFYTNWRLTLVAMCVLPVVALIVRFTRARLFAIMRSQQTGTDQMTYAVEENVLAYRVVRLYGTQSSQHGRFRQVNRFLRNAAIKMNAAGALVTPLTQIATSVAVAIIVTMALQQSSSGNLTVGSFAAYITTMLLTVPRAKSLSDVWPGIQRGAIALQRIYALMDEKLEEDKGTYAVERARGDITFDRIVKQYANTERPAVDGLSMDIKGGETVAFVGQSGSGKTTLVNMLPRFVEPTEGQIRLDGVPLGDWKLAALRGQMAMVNQDVVLFNDTVAANVALIMQGDEGSIDMERVRHALKMAHLLHFVEDLPNGLETRIGHNGQTFSGGQRQRMAIARALYRDAPVLILDEATSALDAESERLVQDALRNLTTGRTTIVVAHRLSTIQHADRIVVMDQGHIVETGNYGELMRKDGAFARLVAAQMAMDSKTTSHQQPAAPVV</sequence>
<dbReference type="InterPro" id="IPR039421">
    <property type="entry name" value="Type_1_exporter"/>
</dbReference>
<keyword evidence="3" id="KW-1003">Cell membrane</keyword>
<dbReference type="Gene3D" id="1.20.1560.10">
    <property type="entry name" value="ABC transporter type 1, transmembrane domain"/>
    <property type="match status" value="1"/>
</dbReference>
<keyword evidence="2" id="KW-0813">Transport</keyword>
<proteinExistence type="predicted"/>
<gene>
    <name evidence="14" type="primary">msbA</name>
    <name evidence="14" type="ORF">GAK30_03643</name>
</gene>
<dbReference type="GO" id="GO:0016887">
    <property type="term" value="F:ATP hydrolysis activity"/>
    <property type="evidence" value="ECO:0007669"/>
    <property type="project" value="InterPro"/>
</dbReference>
<dbReference type="GO" id="GO:0005524">
    <property type="term" value="F:ATP binding"/>
    <property type="evidence" value="ECO:0007669"/>
    <property type="project" value="UniProtKB-KW"/>
</dbReference>
<dbReference type="GO" id="GO:0015421">
    <property type="term" value="F:ABC-type oligopeptide transporter activity"/>
    <property type="evidence" value="ECO:0007669"/>
    <property type="project" value="TreeGrafter"/>
</dbReference>
<dbReference type="SUPFAM" id="SSF52540">
    <property type="entry name" value="P-loop containing nucleoside triphosphate hydrolases"/>
    <property type="match status" value="1"/>
</dbReference>
<dbReference type="InterPro" id="IPR027417">
    <property type="entry name" value="P-loop_NTPase"/>
</dbReference>
<feature type="transmembrane region" description="Helical" evidence="11">
    <location>
        <begin position="22"/>
        <end position="41"/>
    </location>
</feature>
<dbReference type="NCBIfam" id="TIGR02203">
    <property type="entry name" value="MsbA_lipidA"/>
    <property type="match status" value="1"/>
</dbReference>
<dbReference type="PROSITE" id="PS50893">
    <property type="entry name" value="ABC_TRANSPORTER_2"/>
    <property type="match status" value="1"/>
</dbReference>
<evidence type="ECO:0000256" key="9">
    <source>
        <dbReference type="ARBA" id="ARBA00023055"/>
    </source>
</evidence>
<dbReference type="FunFam" id="3.40.50.300:FF:000221">
    <property type="entry name" value="Multidrug ABC transporter ATP-binding protein"/>
    <property type="match status" value="1"/>
</dbReference>
<comment type="caution">
    <text evidence="14">The sequence shown here is derived from an EMBL/GenBank/DDBJ whole genome shotgun (WGS) entry which is preliminary data.</text>
</comment>
<dbReference type="GO" id="GO:0034040">
    <property type="term" value="F:ATPase-coupled lipid transmembrane transporter activity"/>
    <property type="evidence" value="ECO:0007669"/>
    <property type="project" value="InterPro"/>
</dbReference>
<dbReference type="InterPro" id="IPR017871">
    <property type="entry name" value="ABC_transporter-like_CS"/>
</dbReference>
<name>A0A7V8FKQ0_9BURK</name>
<dbReference type="PROSITE" id="PS50929">
    <property type="entry name" value="ABC_TM1F"/>
    <property type="match status" value="1"/>
</dbReference>
<dbReference type="Pfam" id="PF00664">
    <property type="entry name" value="ABC_membrane"/>
    <property type="match status" value="1"/>
</dbReference>
<evidence type="ECO:0000256" key="1">
    <source>
        <dbReference type="ARBA" id="ARBA00004651"/>
    </source>
</evidence>
<keyword evidence="6 14" id="KW-0067">ATP-binding</keyword>
<dbReference type="SUPFAM" id="SSF90123">
    <property type="entry name" value="ABC transporter transmembrane region"/>
    <property type="match status" value="1"/>
</dbReference>
<dbReference type="InterPro" id="IPR036640">
    <property type="entry name" value="ABC1_TM_sf"/>
</dbReference>
<evidence type="ECO:0000313" key="14">
    <source>
        <dbReference type="EMBL" id="KAF1018494.1"/>
    </source>
</evidence>
<dbReference type="Proteomes" id="UP000461670">
    <property type="component" value="Unassembled WGS sequence"/>
</dbReference>
<evidence type="ECO:0000256" key="11">
    <source>
        <dbReference type="SAM" id="Phobius"/>
    </source>
</evidence>
<feature type="domain" description="ABC transmembrane type-1" evidence="13">
    <location>
        <begin position="25"/>
        <end position="310"/>
    </location>
</feature>
<evidence type="ECO:0000256" key="6">
    <source>
        <dbReference type="ARBA" id="ARBA00022840"/>
    </source>
</evidence>
<feature type="transmembrane region" description="Helical" evidence="11">
    <location>
        <begin position="246"/>
        <end position="271"/>
    </location>
</feature>
<evidence type="ECO:0000256" key="2">
    <source>
        <dbReference type="ARBA" id="ARBA00022448"/>
    </source>
</evidence>
<evidence type="ECO:0000256" key="10">
    <source>
        <dbReference type="ARBA" id="ARBA00023136"/>
    </source>
</evidence>
<dbReference type="EMBL" id="WNDQ01000084">
    <property type="protein sequence ID" value="KAF1018494.1"/>
    <property type="molecule type" value="Genomic_DNA"/>
</dbReference>
<dbReference type="InterPro" id="IPR003593">
    <property type="entry name" value="AAA+_ATPase"/>
</dbReference>
<keyword evidence="7" id="KW-1278">Translocase</keyword>
<dbReference type="CDD" id="cd18552">
    <property type="entry name" value="ABC_6TM_MsbA_like"/>
    <property type="match status" value="1"/>
</dbReference>
<dbReference type="InterPro" id="IPR011917">
    <property type="entry name" value="ABC_transpr_lipidA"/>
</dbReference>
<keyword evidence="4 11" id="KW-0812">Transmembrane</keyword>
<keyword evidence="8 11" id="KW-1133">Transmembrane helix</keyword>
<evidence type="ECO:0000313" key="15">
    <source>
        <dbReference type="Proteomes" id="UP000461670"/>
    </source>
</evidence>
<reference evidence="15" key="1">
    <citation type="journal article" date="2020" name="MBio">
        <title>Horizontal gene transfer to a defensive symbiont with a reduced genome amongst a multipartite beetle microbiome.</title>
        <authorList>
            <person name="Waterworth S.C."/>
            <person name="Florez L.V."/>
            <person name="Rees E.R."/>
            <person name="Hertweck C."/>
            <person name="Kaltenpoth M."/>
            <person name="Kwan J.C."/>
        </authorList>
    </citation>
    <scope>NUCLEOTIDE SEQUENCE [LARGE SCALE GENOMIC DNA]</scope>
</reference>
<dbReference type="InterPro" id="IPR003439">
    <property type="entry name" value="ABC_transporter-like_ATP-bd"/>
</dbReference>
<evidence type="ECO:0000256" key="4">
    <source>
        <dbReference type="ARBA" id="ARBA00022692"/>
    </source>
</evidence>
<dbReference type="PROSITE" id="PS00211">
    <property type="entry name" value="ABC_TRANSPORTER_1"/>
    <property type="match status" value="1"/>
</dbReference>
<evidence type="ECO:0000259" key="13">
    <source>
        <dbReference type="PROSITE" id="PS50929"/>
    </source>
</evidence>
<keyword evidence="9" id="KW-0445">Lipid transport</keyword>
<evidence type="ECO:0000256" key="3">
    <source>
        <dbReference type="ARBA" id="ARBA00022475"/>
    </source>
</evidence>
<protein>
    <submittedName>
        <fullName evidence="14">Lipid A export ATP-binding/permease protein MsbA</fullName>
    </submittedName>
</protein>
<keyword evidence="10 11" id="KW-0472">Membrane</keyword>
<dbReference type="PANTHER" id="PTHR43394:SF1">
    <property type="entry name" value="ATP-BINDING CASSETTE SUB-FAMILY B MEMBER 10, MITOCHONDRIAL"/>
    <property type="match status" value="1"/>
</dbReference>
<dbReference type="InterPro" id="IPR011527">
    <property type="entry name" value="ABC1_TM_dom"/>
</dbReference>
<feature type="transmembrane region" description="Helical" evidence="11">
    <location>
        <begin position="165"/>
        <end position="184"/>
    </location>
</feature>
<keyword evidence="5" id="KW-0547">Nucleotide-binding</keyword>
<evidence type="ECO:0000256" key="5">
    <source>
        <dbReference type="ARBA" id="ARBA00022741"/>
    </source>
</evidence>
<feature type="domain" description="ABC transporter" evidence="12">
    <location>
        <begin position="342"/>
        <end position="581"/>
    </location>
</feature>
<dbReference type="Gene3D" id="3.40.50.300">
    <property type="entry name" value="P-loop containing nucleotide triphosphate hydrolases"/>
    <property type="match status" value="1"/>
</dbReference>
<organism evidence="14 15">
    <name type="scientific">Paracidovorax wautersii</name>
    <dbReference type="NCBI Taxonomy" id="1177982"/>
    <lineage>
        <taxon>Bacteria</taxon>
        <taxon>Pseudomonadati</taxon>
        <taxon>Pseudomonadota</taxon>
        <taxon>Betaproteobacteria</taxon>
        <taxon>Burkholderiales</taxon>
        <taxon>Comamonadaceae</taxon>
        <taxon>Paracidovorax</taxon>
    </lineage>
</organism>
<dbReference type="SMART" id="SM00382">
    <property type="entry name" value="AAA"/>
    <property type="match status" value="1"/>
</dbReference>